<evidence type="ECO:0000256" key="2">
    <source>
        <dbReference type="ARBA" id="ARBA00012146"/>
    </source>
</evidence>
<feature type="domain" description="CBS" evidence="9">
    <location>
        <begin position="72"/>
        <end position="128"/>
    </location>
</feature>
<dbReference type="RefSeq" id="WP_122629428.1">
    <property type="nucleotide sequence ID" value="NZ_UPPP01000094.1"/>
</dbReference>
<dbReference type="InterPro" id="IPR010766">
    <property type="entry name" value="DRTGG"/>
</dbReference>
<keyword evidence="4" id="KW-0378">Hydrolase</keyword>
<dbReference type="Pfam" id="PF00571">
    <property type="entry name" value="CBS"/>
    <property type="match status" value="2"/>
</dbReference>
<dbReference type="NCBIfam" id="NF011443">
    <property type="entry name" value="PRK14869.1-5"/>
    <property type="match status" value="1"/>
</dbReference>
<dbReference type="SMART" id="SM01131">
    <property type="entry name" value="DHHA2"/>
    <property type="match status" value="1"/>
</dbReference>
<dbReference type="OrthoDB" id="9766150at2"/>
<dbReference type="Proteomes" id="UP000277811">
    <property type="component" value="Unassembled WGS sequence"/>
</dbReference>
<name>A0A498RBC9_9FIRM</name>
<dbReference type="GO" id="GO:0046872">
    <property type="term" value="F:metal ion binding"/>
    <property type="evidence" value="ECO:0007669"/>
    <property type="project" value="UniProtKB-KW"/>
</dbReference>
<dbReference type="PANTHER" id="PTHR12112:SF22">
    <property type="entry name" value="MANGANESE-DEPENDENT INORGANIC PYROPHOSPHATASE-RELATED"/>
    <property type="match status" value="1"/>
</dbReference>
<dbReference type="SMART" id="SM00116">
    <property type="entry name" value="CBS"/>
    <property type="match status" value="2"/>
</dbReference>
<accession>A0A498RBC9</accession>
<dbReference type="PANTHER" id="PTHR12112">
    <property type="entry name" value="BNIP - RELATED"/>
    <property type="match status" value="1"/>
</dbReference>
<dbReference type="NCBIfam" id="NF011442">
    <property type="entry name" value="PRK14869.1-4"/>
    <property type="match status" value="1"/>
</dbReference>
<dbReference type="GO" id="GO:0004427">
    <property type="term" value="F:inorganic diphosphate phosphatase activity"/>
    <property type="evidence" value="ECO:0007669"/>
    <property type="project" value="UniProtKB-EC"/>
</dbReference>
<dbReference type="InterPro" id="IPR046342">
    <property type="entry name" value="CBS_dom_sf"/>
</dbReference>
<keyword evidence="5" id="KW-0464">Manganese</keyword>
<dbReference type="Pfam" id="PF02833">
    <property type="entry name" value="DHHA2"/>
    <property type="match status" value="1"/>
</dbReference>
<dbReference type="InterPro" id="IPR038763">
    <property type="entry name" value="DHH_sf"/>
</dbReference>
<dbReference type="Gene3D" id="3.90.1640.10">
    <property type="entry name" value="inorganic pyrophosphatase (n-terminal core)"/>
    <property type="match status" value="2"/>
</dbReference>
<proteinExistence type="predicted"/>
<dbReference type="InterPro" id="IPR001667">
    <property type="entry name" value="DDH_dom"/>
</dbReference>
<evidence type="ECO:0000256" key="5">
    <source>
        <dbReference type="ARBA" id="ARBA00023211"/>
    </source>
</evidence>
<dbReference type="SUPFAM" id="SSF54631">
    <property type="entry name" value="CBS-domain pair"/>
    <property type="match status" value="1"/>
</dbReference>
<reference evidence="10 11" key="1">
    <citation type="submission" date="2018-06" db="EMBL/GenBank/DDBJ databases">
        <authorList>
            <person name="Strepis N."/>
        </authorList>
    </citation>
    <scope>NUCLEOTIDE SEQUENCE [LARGE SCALE GENOMIC DNA]</scope>
    <source>
        <strain evidence="10">LUCI</strain>
    </source>
</reference>
<dbReference type="EC" id="3.6.1.1" evidence="2"/>
<sequence>MSKPVYVIGHRNPDTDSICAAIGYAHLKTAMGEDVIPARAGKINAETKYVLDYFGVSAPVLVSDLYPRVKDVMKGTISIHPWNTLRELGNVMKKNKLKSMPVVNDAGTLIGMVSVGDLANRYFEEMEMQDLSSAGIDFEAVLRALGGTLICGSGLSRTVSGYVRIAAAQTSTISDLVQPGDILLVSDREDVQLACIEKNIVCLVITSNANVSVRVREAANERNVIIIQVPYDTYSCARLINQSIPVHMVMQPAVTAFKPTELLTEVKNIIVATNHRNYPVAENGKLIGLIDRDQLIVPQREKIILVDHNERTQAVEGIEEAQIIEIVDHHRLGGLQTGEPIFIRHEPVGSTSTIVASMHWHRAVEMPRHIAGLLLAAIISDTVLFKSPTATETDRQTAEKLAAQVGLDIAEFGMAMLKAGSAFSEMSIAEIVHNDLKEYQIGEYRVAIGQISVMDPNEILSFKSELLDYMELVRNKERYDMVGLMVTDIINEATQLIYTGPGASLLHNVGHSDEPGILYLKGVMSRKKQVVPLMVEAARR</sequence>
<protein>
    <recommendedName>
        <fullName evidence="2">inorganic diphosphatase</fullName>
        <ecNumber evidence="2">3.6.1.1</ecNumber>
    </recommendedName>
    <alternativeName>
        <fullName evidence="6">Pyrophosphate phospho-hydrolase</fullName>
    </alternativeName>
</protein>
<dbReference type="InterPro" id="IPR038222">
    <property type="entry name" value="DHHA2_dom_sf"/>
</dbReference>
<dbReference type="InterPro" id="IPR028979">
    <property type="entry name" value="Ser_kin/Pase_Hpr-like_N_sf"/>
</dbReference>
<dbReference type="EMBL" id="UPPP01000094">
    <property type="protein sequence ID" value="VBB08549.1"/>
    <property type="molecule type" value="Genomic_DNA"/>
</dbReference>
<comment type="cofactor">
    <cofactor evidence="1">
        <name>Mn(2+)</name>
        <dbReference type="ChEBI" id="CHEBI:29035"/>
    </cofactor>
</comment>
<keyword evidence="11" id="KW-1185">Reference proteome</keyword>
<keyword evidence="3" id="KW-0479">Metal-binding</keyword>
<comment type="catalytic activity">
    <reaction evidence="7">
        <text>diphosphate + H2O = 2 phosphate + H(+)</text>
        <dbReference type="Rhea" id="RHEA:24576"/>
        <dbReference type="ChEBI" id="CHEBI:15377"/>
        <dbReference type="ChEBI" id="CHEBI:15378"/>
        <dbReference type="ChEBI" id="CHEBI:33019"/>
        <dbReference type="ChEBI" id="CHEBI:43474"/>
        <dbReference type="EC" id="3.6.1.1"/>
    </reaction>
</comment>
<keyword evidence="8" id="KW-0129">CBS domain</keyword>
<dbReference type="Gene3D" id="3.40.1390.20">
    <property type="entry name" value="HprK N-terminal domain-like"/>
    <property type="match status" value="1"/>
</dbReference>
<evidence type="ECO:0000256" key="3">
    <source>
        <dbReference type="ARBA" id="ARBA00022723"/>
    </source>
</evidence>
<dbReference type="Gene3D" id="3.10.310.20">
    <property type="entry name" value="DHHA2 domain"/>
    <property type="match status" value="1"/>
</dbReference>
<organism evidence="10 11">
    <name type="scientific">Lucifera butyrica</name>
    <dbReference type="NCBI Taxonomy" id="1351585"/>
    <lineage>
        <taxon>Bacteria</taxon>
        <taxon>Bacillati</taxon>
        <taxon>Bacillota</taxon>
        <taxon>Negativicutes</taxon>
        <taxon>Veillonellales</taxon>
        <taxon>Veillonellaceae</taxon>
        <taxon>Lucifera</taxon>
    </lineage>
</organism>
<dbReference type="Pfam" id="PF01368">
    <property type="entry name" value="DHH"/>
    <property type="match status" value="1"/>
</dbReference>
<evidence type="ECO:0000256" key="4">
    <source>
        <dbReference type="ARBA" id="ARBA00022801"/>
    </source>
</evidence>
<dbReference type="GO" id="GO:0005737">
    <property type="term" value="C:cytoplasm"/>
    <property type="evidence" value="ECO:0007669"/>
    <property type="project" value="InterPro"/>
</dbReference>
<dbReference type="Pfam" id="PF07085">
    <property type="entry name" value="DRTGG"/>
    <property type="match status" value="1"/>
</dbReference>
<gene>
    <name evidence="10" type="ORF">LUCI_3827</name>
</gene>
<dbReference type="SUPFAM" id="SSF64182">
    <property type="entry name" value="DHH phosphoesterases"/>
    <property type="match status" value="1"/>
</dbReference>
<evidence type="ECO:0000256" key="7">
    <source>
        <dbReference type="ARBA" id="ARBA00047820"/>
    </source>
</evidence>
<dbReference type="AlphaFoldDB" id="A0A498RBC9"/>
<dbReference type="InterPro" id="IPR004097">
    <property type="entry name" value="DHHA2"/>
</dbReference>
<evidence type="ECO:0000313" key="11">
    <source>
        <dbReference type="Proteomes" id="UP000277811"/>
    </source>
</evidence>
<dbReference type="FunFam" id="3.90.1640.10:FF:000001">
    <property type="entry name" value="Probable manganese-dependent inorganic pyrophosphatase"/>
    <property type="match status" value="1"/>
</dbReference>
<dbReference type="SUPFAM" id="SSF75138">
    <property type="entry name" value="HprK N-terminal domain-like"/>
    <property type="match status" value="1"/>
</dbReference>
<evidence type="ECO:0000256" key="8">
    <source>
        <dbReference type="PROSITE-ProRule" id="PRU00703"/>
    </source>
</evidence>
<evidence type="ECO:0000259" key="9">
    <source>
        <dbReference type="PROSITE" id="PS51371"/>
    </source>
</evidence>
<dbReference type="PROSITE" id="PS51371">
    <property type="entry name" value="CBS"/>
    <property type="match status" value="1"/>
</dbReference>
<evidence type="ECO:0000256" key="1">
    <source>
        <dbReference type="ARBA" id="ARBA00001936"/>
    </source>
</evidence>
<evidence type="ECO:0000313" key="10">
    <source>
        <dbReference type="EMBL" id="VBB08549.1"/>
    </source>
</evidence>
<dbReference type="InterPro" id="IPR000644">
    <property type="entry name" value="CBS_dom"/>
</dbReference>
<evidence type="ECO:0000256" key="6">
    <source>
        <dbReference type="ARBA" id="ARBA00032535"/>
    </source>
</evidence>